<protein>
    <submittedName>
        <fullName evidence="1">Type II toxin-antitoxin system RelE/ParE family toxin</fullName>
    </submittedName>
</protein>
<dbReference type="Gene3D" id="3.30.2310.20">
    <property type="entry name" value="RelE-like"/>
    <property type="match status" value="1"/>
</dbReference>
<organism evidence="1 2">
    <name type="scientific">Flavobacterium franklandianum</name>
    <dbReference type="NCBI Taxonomy" id="2594430"/>
    <lineage>
        <taxon>Bacteria</taxon>
        <taxon>Pseudomonadati</taxon>
        <taxon>Bacteroidota</taxon>
        <taxon>Flavobacteriia</taxon>
        <taxon>Flavobacteriales</taxon>
        <taxon>Flavobacteriaceae</taxon>
        <taxon>Flavobacterium</taxon>
    </lineage>
</organism>
<proteinExistence type="predicted"/>
<dbReference type="AlphaFoldDB" id="A0A553CRC7"/>
<dbReference type="EMBL" id="VJZR01000002">
    <property type="protein sequence ID" value="TRX23092.1"/>
    <property type="molecule type" value="Genomic_DNA"/>
</dbReference>
<dbReference type="Proteomes" id="UP000318585">
    <property type="component" value="Unassembled WGS sequence"/>
</dbReference>
<sequence length="88" mass="10674">MVSFAKEYYIFIIEQLFEKWNIDIVELFEKETIELIDRVENHNHICPKSKIANLHKCVINQHISLIYRVENETIEIITFIFNQSEQLY</sequence>
<name>A0A553CRC7_9FLAO</name>
<accession>A0A553CRC7</accession>
<keyword evidence="2" id="KW-1185">Reference proteome</keyword>
<comment type="caution">
    <text evidence="1">The sequence shown here is derived from an EMBL/GenBank/DDBJ whole genome shotgun (WGS) entry which is preliminary data.</text>
</comment>
<gene>
    <name evidence="1" type="ORF">FNW17_02880</name>
</gene>
<dbReference type="OrthoDB" id="963196at2"/>
<dbReference type="InterPro" id="IPR035093">
    <property type="entry name" value="RelE/ParE_toxin_dom_sf"/>
</dbReference>
<evidence type="ECO:0000313" key="1">
    <source>
        <dbReference type="EMBL" id="TRX23092.1"/>
    </source>
</evidence>
<evidence type="ECO:0000313" key="2">
    <source>
        <dbReference type="Proteomes" id="UP000318585"/>
    </source>
</evidence>
<reference evidence="1 2" key="1">
    <citation type="submission" date="2019-07" db="EMBL/GenBank/DDBJ databases">
        <title>Novel species of Flavobacterium.</title>
        <authorList>
            <person name="Liu Q."/>
            <person name="Xin Y.-H."/>
        </authorList>
    </citation>
    <scope>NUCLEOTIDE SEQUENCE [LARGE SCALE GENOMIC DNA]</scope>
    <source>
        <strain evidence="1 2">LB3P56</strain>
    </source>
</reference>